<evidence type="ECO:0000313" key="7">
    <source>
        <dbReference type="EMBL" id="OBY65899.1"/>
    </source>
</evidence>
<dbReference type="SMART" id="SM00387">
    <property type="entry name" value="HATPase_c"/>
    <property type="match status" value="1"/>
</dbReference>
<evidence type="ECO:0000256" key="2">
    <source>
        <dbReference type="ARBA" id="ARBA00012438"/>
    </source>
</evidence>
<comment type="catalytic activity">
    <reaction evidence="1">
        <text>ATP + protein L-histidine = ADP + protein N-phospho-L-histidine.</text>
        <dbReference type="EC" id="2.7.13.3"/>
    </reaction>
</comment>
<keyword evidence="4" id="KW-0808">Transferase</keyword>
<evidence type="ECO:0000256" key="5">
    <source>
        <dbReference type="ARBA" id="ARBA00022777"/>
    </source>
</evidence>
<dbReference type="EC" id="2.7.13.3" evidence="2"/>
<reference evidence="8" key="1">
    <citation type="submission" date="2016-02" db="EMBL/GenBank/DDBJ databases">
        <authorList>
            <person name="Shin S.-K."/>
            <person name="Yi H."/>
            <person name="Kim E."/>
        </authorList>
    </citation>
    <scope>NUCLEOTIDE SEQUENCE [LARGE SCALE GENOMIC DNA]</scope>
    <source>
        <strain evidence="8">LPB0003</strain>
    </source>
</reference>
<name>A0A1B8U290_9FLAO</name>
<dbReference type="EMBL" id="LSFM01000013">
    <property type="protein sequence ID" value="OBY65899.1"/>
    <property type="molecule type" value="Genomic_DNA"/>
</dbReference>
<evidence type="ECO:0000259" key="6">
    <source>
        <dbReference type="PROSITE" id="PS50109"/>
    </source>
</evidence>
<organism evidence="7 8">
    <name type="scientific">Polaribacter vadi</name>
    <dbReference type="NCBI Taxonomy" id="1774273"/>
    <lineage>
        <taxon>Bacteria</taxon>
        <taxon>Pseudomonadati</taxon>
        <taxon>Bacteroidota</taxon>
        <taxon>Flavobacteriia</taxon>
        <taxon>Flavobacteriales</taxon>
        <taxon>Flavobacteriaceae</taxon>
    </lineage>
</organism>
<keyword evidence="8" id="KW-1185">Reference proteome</keyword>
<dbReference type="CDD" id="cd00082">
    <property type="entry name" value="HisKA"/>
    <property type="match status" value="1"/>
</dbReference>
<dbReference type="SUPFAM" id="SSF47384">
    <property type="entry name" value="Homodimeric domain of signal transducing histidine kinase"/>
    <property type="match status" value="1"/>
</dbReference>
<keyword evidence="5 7" id="KW-0418">Kinase</keyword>
<dbReference type="Pfam" id="PF00512">
    <property type="entry name" value="HisKA"/>
    <property type="match status" value="1"/>
</dbReference>
<dbReference type="KEGG" id="pob:LPB03_02475"/>
<evidence type="ECO:0000256" key="3">
    <source>
        <dbReference type="ARBA" id="ARBA00022553"/>
    </source>
</evidence>
<feature type="domain" description="Histidine kinase" evidence="6">
    <location>
        <begin position="140"/>
        <end position="348"/>
    </location>
</feature>
<proteinExistence type="predicted"/>
<dbReference type="GO" id="GO:0000155">
    <property type="term" value="F:phosphorelay sensor kinase activity"/>
    <property type="evidence" value="ECO:0007669"/>
    <property type="project" value="InterPro"/>
</dbReference>
<dbReference type="GO" id="GO:0000156">
    <property type="term" value="F:phosphorelay response regulator activity"/>
    <property type="evidence" value="ECO:0007669"/>
    <property type="project" value="TreeGrafter"/>
</dbReference>
<dbReference type="Gene3D" id="3.30.565.10">
    <property type="entry name" value="Histidine kinase-like ATPase, C-terminal domain"/>
    <property type="match status" value="1"/>
</dbReference>
<protein>
    <recommendedName>
        <fullName evidence="2">histidine kinase</fullName>
        <ecNumber evidence="2">2.7.13.3</ecNumber>
    </recommendedName>
</protein>
<dbReference type="PANTHER" id="PTHR42878:SF15">
    <property type="entry name" value="BACTERIOPHYTOCHROME"/>
    <property type="match status" value="1"/>
</dbReference>
<comment type="caution">
    <text evidence="7">The sequence shown here is derived from an EMBL/GenBank/DDBJ whole genome shotgun (WGS) entry which is preliminary data.</text>
</comment>
<dbReference type="InterPro" id="IPR050351">
    <property type="entry name" value="BphY/WalK/GraS-like"/>
</dbReference>
<dbReference type="InterPro" id="IPR004358">
    <property type="entry name" value="Sig_transdc_His_kin-like_C"/>
</dbReference>
<dbReference type="Gene3D" id="1.10.287.130">
    <property type="match status" value="1"/>
</dbReference>
<dbReference type="InterPro" id="IPR005467">
    <property type="entry name" value="His_kinase_dom"/>
</dbReference>
<dbReference type="SMART" id="SM00388">
    <property type="entry name" value="HisKA"/>
    <property type="match status" value="1"/>
</dbReference>
<gene>
    <name evidence="7" type="ORF">LPB3_02605</name>
</gene>
<evidence type="ECO:0000256" key="1">
    <source>
        <dbReference type="ARBA" id="ARBA00000085"/>
    </source>
</evidence>
<dbReference type="PROSITE" id="PS50109">
    <property type="entry name" value="HIS_KIN"/>
    <property type="match status" value="1"/>
</dbReference>
<dbReference type="InterPro" id="IPR003661">
    <property type="entry name" value="HisK_dim/P_dom"/>
</dbReference>
<dbReference type="InterPro" id="IPR036097">
    <property type="entry name" value="HisK_dim/P_sf"/>
</dbReference>
<dbReference type="AlphaFoldDB" id="A0A1B8U290"/>
<evidence type="ECO:0000313" key="8">
    <source>
        <dbReference type="Proteomes" id="UP000092584"/>
    </source>
</evidence>
<dbReference type="OrthoDB" id="9781208at2"/>
<dbReference type="PANTHER" id="PTHR42878">
    <property type="entry name" value="TWO-COMPONENT HISTIDINE KINASE"/>
    <property type="match status" value="1"/>
</dbReference>
<dbReference type="STRING" id="1774273.LPB03_02475"/>
<evidence type="ECO:0000256" key="4">
    <source>
        <dbReference type="ARBA" id="ARBA00022679"/>
    </source>
</evidence>
<accession>A0A1B8U290</accession>
<dbReference type="Pfam" id="PF02518">
    <property type="entry name" value="HATPase_c"/>
    <property type="match status" value="1"/>
</dbReference>
<dbReference type="GO" id="GO:0030295">
    <property type="term" value="F:protein kinase activator activity"/>
    <property type="evidence" value="ECO:0007669"/>
    <property type="project" value="TreeGrafter"/>
</dbReference>
<dbReference type="PRINTS" id="PR00344">
    <property type="entry name" value="BCTRLSENSOR"/>
</dbReference>
<dbReference type="InterPro" id="IPR003594">
    <property type="entry name" value="HATPase_dom"/>
</dbReference>
<dbReference type="Proteomes" id="UP000092584">
    <property type="component" value="Unassembled WGS sequence"/>
</dbReference>
<dbReference type="RefSeq" id="WP_065318041.1">
    <property type="nucleotide sequence ID" value="NZ_CP017477.1"/>
</dbReference>
<dbReference type="InterPro" id="IPR036890">
    <property type="entry name" value="HATPase_C_sf"/>
</dbReference>
<dbReference type="SUPFAM" id="SSF55874">
    <property type="entry name" value="ATPase domain of HSP90 chaperone/DNA topoisomerase II/histidine kinase"/>
    <property type="match status" value="1"/>
</dbReference>
<dbReference type="GO" id="GO:0007234">
    <property type="term" value="P:osmosensory signaling via phosphorelay pathway"/>
    <property type="evidence" value="ECO:0007669"/>
    <property type="project" value="TreeGrafter"/>
</dbReference>
<keyword evidence="3" id="KW-0597">Phosphoprotein</keyword>
<sequence>MNSLLKRQIRKYLPENLHANKDLDVFLEAVSKSYDSSEEQFTMLQRAVTISSEELFETNQQLREETQSQKNIISKLNNVINTLKFYELEEVNNLESKDSLKLVDFIDNQTKEIIEINKEKDKLVTSLVKQNQELNEYAHMISHDLQSPLQSIDALTTWIREDYFEDFDNGGKEILNLIRTNVEKMDTLIQGILEYSTIGKAEKKRYEVNLNSLLKILIPTIDNPQSIKILIPENLPTIYGDKHRLDLLFYNLIHNAVKFNNKEKNGFVEINYYDQKDFWKFTVKDNGKGIENEYFDKIFAAFQKLENDNKSTGIGLSIVKKIIEAYNGDIYIESTPNVETIFTFTIKK</sequence>